<dbReference type="AlphaFoldDB" id="A0A450TR69"/>
<proteinExistence type="predicted"/>
<accession>A0A450TR69</accession>
<dbReference type="EMBL" id="CAADEX010000289">
    <property type="protein sequence ID" value="VFJ70587.1"/>
    <property type="molecule type" value="Genomic_DNA"/>
</dbReference>
<name>A0A450TR69_9GAMM</name>
<reference evidence="2" key="1">
    <citation type="submission" date="2019-02" db="EMBL/GenBank/DDBJ databases">
        <authorList>
            <person name="Gruber-Vodicka R. H."/>
            <person name="Seah K. B. B."/>
        </authorList>
    </citation>
    <scope>NUCLEOTIDE SEQUENCE</scope>
    <source>
        <strain evidence="2">BECK_DK47</strain>
    </source>
</reference>
<evidence type="ECO:0000256" key="1">
    <source>
        <dbReference type="SAM" id="MobiDB-lite"/>
    </source>
</evidence>
<feature type="region of interest" description="Disordered" evidence="1">
    <location>
        <begin position="133"/>
        <end position="164"/>
    </location>
</feature>
<protein>
    <submittedName>
        <fullName evidence="2">Uncharacterized protein</fullName>
    </submittedName>
</protein>
<sequence>MTDCQQRFTEARDAMRQLVTGAQTVEVDVEARRLGGKERTPTWTSETSVRPGLFLVPTQSVGTRKNPLPSIFRYELHIRDFVPAPCRAGTNPTLRRCFPGAWKRVIEVPPPVPELPARVPKVPERVPKASALVPRTRERVPRGPEPMPGRRKNAPNILSNKRIV</sequence>
<evidence type="ECO:0000313" key="2">
    <source>
        <dbReference type="EMBL" id="VFJ70587.1"/>
    </source>
</evidence>
<organism evidence="2">
    <name type="scientific">Candidatus Kentrum sp. DK</name>
    <dbReference type="NCBI Taxonomy" id="2126562"/>
    <lineage>
        <taxon>Bacteria</taxon>
        <taxon>Pseudomonadati</taxon>
        <taxon>Pseudomonadota</taxon>
        <taxon>Gammaproteobacteria</taxon>
        <taxon>Candidatus Kentrum</taxon>
    </lineage>
</organism>
<gene>
    <name evidence="2" type="ORF">BECKDK2373B_GA0170837_12892</name>
</gene>